<dbReference type="EMBL" id="GG662504">
    <property type="protein sequence ID" value="EWS72346.1"/>
    <property type="molecule type" value="Genomic_DNA"/>
</dbReference>
<keyword evidence="1" id="KW-0472">Membrane</keyword>
<accession>W7XEN4</accession>
<keyword evidence="3" id="KW-1185">Reference proteome</keyword>
<sequence length="132" mass="15782">MISQALNLKILKFNLSVLTQISRLAYLFQYFKLLQNNLICKRKCSKATTYQTQYHKQYFLLPLFLTIYSLLVAKNLLSSTQKVSFIKFLNQQFYLLQKNLHISCFLSTNPHKIICYKQWIEQIFYNSQITHL</sequence>
<evidence type="ECO:0000313" key="3">
    <source>
        <dbReference type="Proteomes" id="UP000009168"/>
    </source>
</evidence>
<keyword evidence="1" id="KW-1133">Transmembrane helix</keyword>
<evidence type="ECO:0000256" key="1">
    <source>
        <dbReference type="SAM" id="Phobius"/>
    </source>
</evidence>
<dbReference type="AlphaFoldDB" id="W7XEN4"/>
<gene>
    <name evidence="2" type="ORF">TTHERM_000445939</name>
</gene>
<protein>
    <submittedName>
        <fullName evidence="2">Transmembrane protein, putative</fullName>
    </submittedName>
</protein>
<proteinExistence type="predicted"/>
<organism evidence="2 3">
    <name type="scientific">Tetrahymena thermophila (strain SB210)</name>
    <dbReference type="NCBI Taxonomy" id="312017"/>
    <lineage>
        <taxon>Eukaryota</taxon>
        <taxon>Sar</taxon>
        <taxon>Alveolata</taxon>
        <taxon>Ciliophora</taxon>
        <taxon>Intramacronucleata</taxon>
        <taxon>Oligohymenophorea</taxon>
        <taxon>Hymenostomatida</taxon>
        <taxon>Tetrahymenina</taxon>
        <taxon>Tetrahymenidae</taxon>
        <taxon>Tetrahymena</taxon>
    </lineage>
</organism>
<name>W7XEN4_TETTS</name>
<dbReference type="RefSeq" id="XP_012655123.1">
    <property type="nucleotide sequence ID" value="XM_012799669.1"/>
</dbReference>
<keyword evidence="1 2" id="KW-0812">Transmembrane</keyword>
<feature type="transmembrane region" description="Helical" evidence="1">
    <location>
        <begin position="58"/>
        <end position="77"/>
    </location>
</feature>
<dbReference type="InParanoid" id="W7XEN4"/>
<dbReference type="KEGG" id="tet:TTHERM_000445939"/>
<dbReference type="GeneID" id="24439020"/>
<reference evidence="3" key="1">
    <citation type="journal article" date="2006" name="PLoS Biol.">
        <title>Macronuclear genome sequence of the ciliate Tetrahymena thermophila, a model eukaryote.</title>
        <authorList>
            <person name="Eisen J.A."/>
            <person name="Coyne R.S."/>
            <person name="Wu M."/>
            <person name="Wu D."/>
            <person name="Thiagarajan M."/>
            <person name="Wortman J.R."/>
            <person name="Badger J.H."/>
            <person name="Ren Q."/>
            <person name="Amedeo P."/>
            <person name="Jones K.M."/>
            <person name="Tallon L.J."/>
            <person name="Delcher A.L."/>
            <person name="Salzberg S.L."/>
            <person name="Silva J.C."/>
            <person name="Haas B.J."/>
            <person name="Majoros W.H."/>
            <person name="Farzad M."/>
            <person name="Carlton J.M."/>
            <person name="Smith R.K. Jr."/>
            <person name="Garg J."/>
            <person name="Pearlman R.E."/>
            <person name="Karrer K.M."/>
            <person name="Sun L."/>
            <person name="Manning G."/>
            <person name="Elde N.C."/>
            <person name="Turkewitz A.P."/>
            <person name="Asai D.J."/>
            <person name="Wilkes D.E."/>
            <person name="Wang Y."/>
            <person name="Cai H."/>
            <person name="Collins K."/>
            <person name="Stewart B.A."/>
            <person name="Lee S.R."/>
            <person name="Wilamowska K."/>
            <person name="Weinberg Z."/>
            <person name="Ruzzo W.L."/>
            <person name="Wloga D."/>
            <person name="Gaertig J."/>
            <person name="Frankel J."/>
            <person name="Tsao C.-C."/>
            <person name="Gorovsky M.A."/>
            <person name="Keeling P.J."/>
            <person name="Waller R.F."/>
            <person name="Patron N.J."/>
            <person name="Cherry J.M."/>
            <person name="Stover N.A."/>
            <person name="Krieger C.J."/>
            <person name="del Toro C."/>
            <person name="Ryder H.F."/>
            <person name="Williamson S.C."/>
            <person name="Barbeau R.A."/>
            <person name="Hamilton E.P."/>
            <person name="Orias E."/>
        </authorList>
    </citation>
    <scope>NUCLEOTIDE SEQUENCE [LARGE SCALE GENOMIC DNA]</scope>
    <source>
        <strain evidence="3">SB210</strain>
    </source>
</reference>
<dbReference type="Proteomes" id="UP000009168">
    <property type="component" value="Unassembled WGS sequence"/>
</dbReference>
<evidence type="ECO:0000313" key="2">
    <source>
        <dbReference type="EMBL" id="EWS72346.1"/>
    </source>
</evidence>